<keyword evidence="3" id="KW-1185">Reference proteome</keyword>
<reference evidence="2 3" key="1">
    <citation type="submission" date="2012-02" db="EMBL/GenBank/DDBJ databases">
        <title>Whole genome shotgun sequence of Mobilicoccus pelagius NBRC 104925.</title>
        <authorList>
            <person name="Yoshida Y."/>
            <person name="Hosoyama A."/>
            <person name="Tsuchikane K."/>
            <person name="Katsumata H."/>
            <person name="Yamazaki S."/>
            <person name="Fujita N."/>
        </authorList>
    </citation>
    <scope>NUCLEOTIDE SEQUENCE [LARGE SCALE GENOMIC DNA]</scope>
    <source>
        <strain evidence="2 3">NBRC 104925</strain>
    </source>
</reference>
<dbReference type="RefSeq" id="WP_009482151.1">
    <property type="nucleotide sequence ID" value="NZ_BAFE01000049.1"/>
</dbReference>
<dbReference type="EMBL" id="BAFE01000049">
    <property type="protein sequence ID" value="GAB48253.1"/>
    <property type="molecule type" value="Genomic_DNA"/>
</dbReference>
<evidence type="ECO:0008006" key="4">
    <source>
        <dbReference type="Google" id="ProtNLM"/>
    </source>
</evidence>
<evidence type="ECO:0000313" key="2">
    <source>
        <dbReference type="EMBL" id="GAB48253.1"/>
    </source>
</evidence>
<accession>H5UR95</accession>
<proteinExistence type="predicted"/>
<dbReference type="Proteomes" id="UP000004367">
    <property type="component" value="Unassembled WGS sequence"/>
</dbReference>
<evidence type="ECO:0000256" key="1">
    <source>
        <dbReference type="SAM" id="MobiDB-lite"/>
    </source>
</evidence>
<dbReference type="OrthoDB" id="4775436at2"/>
<evidence type="ECO:0000313" key="3">
    <source>
        <dbReference type="Proteomes" id="UP000004367"/>
    </source>
</evidence>
<protein>
    <recommendedName>
        <fullName evidence="4">RiboL-PSP-HEPN domain-containing protein</fullName>
    </recommendedName>
</protein>
<gene>
    <name evidence="2" type="ORF">MOPEL_069_00080</name>
</gene>
<feature type="compositionally biased region" description="Basic and acidic residues" evidence="1">
    <location>
        <begin position="21"/>
        <end position="32"/>
    </location>
</feature>
<feature type="region of interest" description="Disordered" evidence="1">
    <location>
        <begin position="21"/>
        <end position="40"/>
    </location>
</feature>
<comment type="caution">
    <text evidence="2">The sequence shown here is derived from an EMBL/GenBank/DDBJ whole genome shotgun (WGS) entry which is preliminary data.</text>
</comment>
<dbReference type="AlphaFoldDB" id="H5UR95"/>
<organism evidence="2 3">
    <name type="scientific">Mobilicoccus pelagius NBRC 104925</name>
    <dbReference type="NCBI Taxonomy" id="1089455"/>
    <lineage>
        <taxon>Bacteria</taxon>
        <taxon>Bacillati</taxon>
        <taxon>Actinomycetota</taxon>
        <taxon>Actinomycetes</taxon>
        <taxon>Micrococcales</taxon>
        <taxon>Dermatophilaceae</taxon>
        <taxon>Mobilicoccus</taxon>
    </lineage>
</organism>
<name>H5UR95_9MICO</name>
<dbReference type="eggNOG" id="ENOG5033JD9">
    <property type="taxonomic scope" value="Bacteria"/>
</dbReference>
<dbReference type="STRING" id="1089455.MOPEL_069_00080"/>
<sequence>MSQPPALDSARSLLEDVASLLDHHPAQKDPKPGKPPGPGYGPLLRAGTALCYTAWEVYVEEALLESVSWLLDNRSPEDLPEALRTWVADQNGDPWAFVGDSWRAAVLGLVRSRLEGDAQGRFGFNTASVSGVEGLYNQVLGYSPLRAIRWQKKSNAAVRKDISTLVEVRGEIVHRGTTPGGLSLGGVRSWADFIRRLTEKFDAGLVEFRTGIPSGSKK</sequence>